<organism evidence="2 3">
    <name type="scientific">Aquimarina intermedia</name>
    <dbReference type="NCBI Taxonomy" id="350814"/>
    <lineage>
        <taxon>Bacteria</taxon>
        <taxon>Pseudomonadati</taxon>
        <taxon>Bacteroidota</taxon>
        <taxon>Flavobacteriia</taxon>
        <taxon>Flavobacteriales</taxon>
        <taxon>Flavobacteriaceae</taxon>
        <taxon>Aquimarina</taxon>
    </lineage>
</organism>
<protein>
    <submittedName>
        <fullName evidence="2">Uncharacterized protein</fullName>
    </submittedName>
</protein>
<keyword evidence="1" id="KW-1133">Transmembrane helix</keyword>
<dbReference type="AlphaFoldDB" id="A0A5S5C0N5"/>
<reference evidence="2 3" key="1">
    <citation type="submission" date="2019-07" db="EMBL/GenBank/DDBJ databases">
        <title>Genomic Encyclopedia of Archaeal and Bacterial Type Strains, Phase II (KMG-II): from individual species to whole genera.</title>
        <authorList>
            <person name="Goeker M."/>
        </authorList>
    </citation>
    <scope>NUCLEOTIDE SEQUENCE [LARGE SCALE GENOMIC DNA]</scope>
    <source>
        <strain evidence="2 3">DSM 17527</strain>
    </source>
</reference>
<comment type="caution">
    <text evidence="2">The sequence shown here is derived from an EMBL/GenBank/DDBJ whole genome shotgun (WGS) entry which is preliminary data.</text>
</comment>
<proteinExistence type="predicted"/>
<accession>A0A5S5C0N5</accession>
<evidence type="ECO:0000256" key="1">
    <source>
        <dbReference type="SAM" id="Phobius"/>
    </source>
</evidence>
<name>A0A5S5C0N5_9FLAO</name>
<dbReference type="Proteomes" id="UP000324376">
    <property type="component" value="Unassembled WGS sequence"/>
</dbReference>
<dbReference type="EMBL" id="VNHU01000009">
    <property type="protein sequence ID" value="TYP71523.1"/>
    <property type="molecule type" value="Genomic_DNA"/>
</dbReference>
<keyword evidence="1" id="KW-0472">Membrane</keyword>
<keyword evidence="1" id="KW-0812">Transmembrane</keyword>
<evidence type="ECO:0000313" key="2">
    <source>
        <dbReference type="EMBL" id="TYP71523.1"/>
    </source>
</evidence>
<feature type="transmembrane region" description="Helical" evidence="1">
    <location>
        <begin position="6"/>
        <end position="29"/>
    </location>
</feature>
<sequence length="36" mass="4035">MNNQDRQLFIAALLTALAMITFIAGIILVNQLIRFS</sequence>
<keyword evidence="3" id="KW-1185">Reference proteome</keyword>
<gene>
    <name evidence="2" type="ORF">BD809_109105</name>
</gene>
<evidence type="ECO:0000313" key="3">
    <source>
        <dbReference type="Proteomes" id="UP000324376"/>
    </source>
</evidence>